<proteinExistence type="predicted"/>
<organism evidence="2 3">
    <name type="scientific">Pipistrellus kuhlii</name>
    <name type="common">Kuhl's pipistrelle</name>
    <dbReference type="NCBI Taxonomy" id="59472"/>
    <lineage>
        <taxon>Eukaryota</taxon>
        <taxon>Metazoa</taxon>
        <taxon>Chordata</taxon>
        <taxon>Craniata</taxon>
        <taxon>Vertebrata</taxon>
        <taxon>Euteleostomi</taxon>
        <taxon>Mammalia</taxon>
        <taxon>Eutheria</taxon>
        <taxon>Laurasiatheria</taxon>
        <taxon>Chiroptera</taxon>
        <taxon>Yangochiroptera</taxon>
        <taxon>Vespertilionidae</taxon>
        <taxon>Pipistrellus</taxon>
    </lineage>
</organism>
<feature type="compositionally biased region" description="Low complexity" evidence="1">
    <location>
        <begin position="90"/>
        <end position="101"/>
    </location>
</feature>
<evidence type="ECO:0000256" key="1">
    <source>
        <dbReference type="SAM" id="MobiDB-lite"/>
    </source>
</evidence>
<accession>A0A7J7VBI3</accession>
<dbReference type="EMBL" id="JACAGB010000015">
    <property type="protein sequence ID" value="KAF6322537.1"/>
    <property type="molecule type" value="Genomic_DNA"/>
</dbReference>
<dbReference type="Proteomes" id="UP000558488">
    <property type="component" value="Unassembled WGS sequence"/>
</dbReference>
<feature type="region of interest" description="Disordered" evidence="1">
    <location>
        <begin position="89"/>
        <end position="120"/>
    </location>
</feature>
<protein>
    <submittedName>
        <fullName evidence="2">Uncharacterized protein</fullName>
    </submittedName>
</protein>
<sequence length="120" mass="12849">MRDYLKRMQHVGHACESARACAHTHTHTHMHSLPSACHCQTRRTNLCCVFGAQTRCGEAVREDTLPLERAAPLTEPLLCGDGPQASGKQALVPLLPPAAAAGNSLKAPARPRQPTGPRSP</sequence>
<keyword evidence="3" id="KW-1185">Reference proteome</keyword>
<gene>
    <name evidence="2" type="ORF">mPipKuh1_008535</name>
</gene>
<evidence type="ECO:0000313" key="3">
    <source>
        <dbReference type="Proteomes" id="UP000558488"/>
    </source>
</evidence>
<comment type="caution">
    <text evidence="2">The sequence shown here is derived from an EMBL/GenBank/DDBJ whole genome shotgun (WGS) entry which is preliminary data.</text>
</comment>
<dbReference type="AlphaFoldDB" id="A0A7J7VBI3"/>
<name>A0A7J7VBI3_PIPKU</name>
<reference evidence="2 3" key="1">
    <citation type="journal article" date="2020" name="Nature">
        <title>Six reference-quality genomes reveal evolution of bat adaptations.</title>
        <authorList>
            <person name="Jebb D."/>
            <person name="Huang Z."/>
            <person name="Pippel M."/>
            <person name="Hughes G.M."/>
            <person name="Lavrichenko K."/>
            <person name="Devanna P."/>
            <person name="Winkler S."/>
            <person name="Jermiin L.S."/>
            <person name="Skirmuntt E.C."/>
            <person name="Katzourakis A."/>
            <person name="Burkitt-Gray L."/>
            <person name="Ray D.A."/>
            <person name="Sullivan K.A.M."/>
            <person name="Roscito J.G."/>
            <person name="Kirilenko B.M."/>
            <person name="Davalos L.M."/>
            <person name="Corthals A.P."/>
            <person name="Power M.L."/>
            <person name="Jones G."/>
            <person name="Ransome R.D."/>
            <person name="Dechmann D.K.N."/>
            <person name="Locatelli A.G."/>
            <person name="Puechmaille S.J."/>
            <person name="Fedrigo O."/>
            <person name="Jarvis E.D."/>
            <person name="Hiller M."/>
            <person name="Vernes S.C."/>
            <person name="Myers E.W."/>
            <person name="Teeling E.C."/>
        </authorList>
    </citation>
    <scope>NUCLEOTIDE SEQUENCE [LARGE SCALE GENOMIC DNA]</scope>
    <source>
        <strain evidence="2">MPipKuh1</strain>
        <tissue evidence="2">Flight muscle</tissue>
    </source>
</reference>
<evidence type="ECO:0000313" key="2">
    <source>
        <dbReference type="EMBL" id="KAF6322537.1"/>
    </source>
</evidence>